<dbReference type="Proteomes" id="UP000800039">
    <property type="component" value="Unassembled WGS sequence"/>
</dbReference>
<keyword evidence="9" id="KW-1185">Reference proteome</keyword>
<dbReference type="PRINTS" id="PR01036">
    <property type="entry name" value="TCRTETB"/>
</dbReference>
<sequence length="571" mass="61639">MTRERHPLSRRTAFLHDKPCRKRMAMRDNERSFRRPRPPLPTLLAFIALSLSTFLVALDTVLLPTALPTISLSFHIPDSLYAWTGSAYLLANAASVPFWGKLSDIFGRKPVILTANLIFLGGSIIGAVSINAAMLIAGRAVQGLGGGGVIVLVHVSVSDLFSIRDRSFYLGTIGAVWAVASALGPVLGGIFAQELNWRWCFYINLPIVSFSIVILYFTLHLHNPKTPLVAGLASMDWLGTLTILVATILLLVGLQIGGTSSYSRPLVISFLALGSLAYVLFPVTQWWEGTRGGNPIMPLRIFRDVSNMCALGVCACDALVFNSVAYFLPLYFQIVLGRTPSVTGLYMLAIAIPLATVSFASGHIIEKTGRFLEVLQAGLLLMTIGVGLLISFNTSPDLGKNIGFLIVIGLGFGPNFGAPLIALQTRIRESDIATGTAAFGFVRMVSGAIGVVISQVVFQLLMVPHLENFVNSGISKDFAHQLAGGEAISQASTVAQLPGVQRMVVRIGFTSALRGTWVLYTIVSALGLMISFGIKRTKLHRESLFEQGARIAGKTCVYSLMNLELSYTFDV</sequence>
<dbReference type="PANTHER" id="PTHR23501:SF102">
    <property type="entry name" value="DRUG TRANSPORTER, PUTATIVE (AFU_ORTHOLOGUE AFUA_3G08530)-RELATED"/>
    <property type="match status" value="1"/>
</dbReference>
<feature type="transmembrane region" description="Helical" evidence="6">
    <location>
        <begin position="196"/>
        <end position="217"/>
    </location>
</feature>
<comment type="similarity">
    <text evidence="2">Belongs to the major facilitator superfamily. TCR/Tet family.</text>
</comment>
<comment type="subcellular location">
    <subcellularLocation>
        <location evidence="1">Membrane</location>
        <topology evidence="1">Multi-pass membrane protein</topology>
    </subcellularLocation>
</comment>
<dbReference type="RefSeq" id="XP_040791768.1">
    <property type="nucleotide sequence ID" value="XM_040935524.1"/>
</dbReference>
<name>A0A9P4GQ53_9PLEO</name>
<feature type="transmembrane region" description="Helical" evidence="6">
    <location>
        <begin position="344"/>
        <end position="364"/>
    </location>
</feature>
<feature type="transmembrane region" description="Helical" evidence="6">
    <location>
        <begin position="111"/>
        <end position="137"/>
    </location>
</feature>
<feature type="transmembrane region" description="Helical" evidence="6">
    <location>
        <begin position="517"/>
        <end position="534"/>
    </location>
</feature>
<feature type="transmembrane region" description="Helical" evidence="6">
    <location>
        <begin position="168"/>
        <end position="190"/>
    </location>
</feature>
<dbReference type="Gene3D" id="1.20.1250.20">
    <property type="entry name" value="MFS general substrate transporter like domains"/>
    <property type="match status" value="1"/>
</dbReference>
<feature type="transmembrane region" description="Helical" evidence="6">
    <location>
        <begin position="81"/>
        <end position="99"/>
    </location>
</feature>
<organism evidence="8 9">
    <name type="scientific">Cucurbitaria berberidis CBS 394.84</name>
    <dbReference type="NCBI Taxonomy" id="1168544"/>
    <lineage>
        <taxon>Eukaryota</taxon>
        <taxon>Fungi</taxon>
        <taxon>Dikarya</taxon>
        <taxon>Ascomycota</taxon>
        <taxon>Pezizomycotina</taxon>
        <taxon>Dothideomycetes</taxon>
        <taxon>Pleosporomycetidae</taxon>
        <taxon>Pleosporales</taxon>
        <taxon>Pleosporineae</taxon>
        <taxon>Cucurbitariaceae</taxon>
        <taxon>Cucurbitaria</taxon>
    </lineage>
</organism>
<keyword evidence="3 6" id="KW-0812">Transmembrane</keyword>
<dbReference type="PANTHER" id="PTHR23501">
    <property type="entry name" value="MAJOR FACILITATOR SUPERFAMILY"/>
    <property type="match status" value="1"/>
</dbReference>
<reference evidence="8" key="1">
    <citation type="submission" date="2020-01" db="EMBL/GenBank/DDBJ databases">
        <authorList>
            <consortium name="DOE Joint Genome Institute"/>
            <person name="Haridas S."/>
            <person name="Albert R."/>
            <person name="Binder M."/>
            <person name="Bloem J."/>
            <person name="Labutti K."/>
            <person name="Salamov A."/>
            <person name="Andreopoulos B."/>
            <person name="Baker S.E."/>
            <person name="Barry K."/>
            <person name="Bills G."/>
            <person name="Bluhm B.H."/>
            <person name="Cannon C."/>
            <person name="Castanera R."/>
            <person name="Culley D.E."/>
            <person name="Daum C."/>
            <person name="Ezra D."/>
            <person name="Gonzalez J.B."/>
            <person name="Henrissat B."/>
            <person name="Kuo A."/>
            <person name="Liang C."/>
            <person name="Lipzen A."/>
            <person name="Lutzoni F."/>
            <person name="Magnuson J."/>
            <person name="Mondo S."/>
            <person name="Nolan M."/>
            <person name="Ohm R."/>
            <person name="Pangilinan J."/>
            <person name="Park H.-J."/>
            <person name="Ramirez L."/>
            <person name="Alfaro M."/>
            <person name="Sun H."/>
            <person name="Tritt A."/>
            <person name="Yoshinaga Y."/>
            <person name="Zwiers L.-H."/>
            <person name="Turgeon B.G."/>
            <person name="Goodwin S.B."/>
            <person name="Spatafora J.W."/>
            <person name="Crous P.W."/>
            <person name="Grigoriev I.V."/>
        </authorList>
    </citation>
    <scope>NUCLEOTIDE SEQUENCE</scope>
    <source>
        <strain evidence="8">CBS 394.84</strain>
    </source>
</reference>
<evidence type="ECO:0000256" key="1">
    <source>
        <dbReference type="ARBA" id="ARBA00004141"/>
    </source>
</evidence>
<evidence type="ECO:0000256" key="4">
    <source>
        <dbReference type="ARBA" id="ARBA00022989"/>
    </source>
</evidence>
<gene>
    <name evidence="8" type="ORF">K460DRAFT_385094</name>
</gene>
<evidence type="ECO:0000259" key="7">
    <source>
        <dbReference type="PROSITE" id="PS50850"/>
    </source>
</evidence>
<evidence type="ECO:0000256" key="6">
    <source>
        <dbReference type="SAM" id="Phobius"/>
    </source>
</evidence>
<dbReference type="SUPFAM" id="SSF103473">
    <property type="entry name" value="MFS general substrate transporter"/>
    <property type="match status" value="1"/>
</dbReference>
<keyword evidence="4 6" id="KW-1133">Transmembrane helix</keyword>
<feature type="domain" description="Major facilitator superfamily (MFS) profile" evidence="7">
    <location>
        <begin position="45"/>
        <end position="539"/>
    </location>
</feature>
<comment type="caution">
    <text evidence="8">The sequence shown here is derived from an EMBL/GenBank/DDBJ whole genome shotgun (WGS) entry which is preliminary data.</text>
</comment>
<dbReference type="GeneID" id="63852775"/>
<feature type="transmembrane region" description="Helical" evidence="6">
    <location>
        <begin position="229"/>
        <end position="254"/>
    </location>
</feature>
<accession>A0A9P4GQ53</accession>
<dbReference type="Gene3D" id="1.20.1720.10">
    <property type="entry name" value="Multidrug resistance protein D"/>
    <property type="match status" value="1"/>
</dbReference>
<dbReference type="InterPro" id="IPR011701">
    <property type="entry name" value="MFS"/>
</dbReference>
<dbReference type="GO" id="GO:0005886">
    <property type="term" value="C:plasma membrane"/>
    <property type="evidence" value="ECO:0007669"/>
    <property type="project" value="TreeGrafter"/>
</dbReference>
<evidence type="ECO:0000256" key="2">
    <source>
        <dbReference type="ARBA" id="ARBA00007520"/>
    </source>
</evidence>
<dbReference type="EMBL" id="ML976615">
    <property type="protein sequence ID" value="KAF1849205.1"/>
    <property type="molecule type" value="Genomic_DNA"/>
</dbReference>
<protein>
    <submittedName>
        <fullName evidence="8">MFS general substrate transporter</fullName>
    </submittedName>
</protein>
<evidence type="ECO:0000256" key="5">
    <source>
        <dbReference type="ARBA" id="ARBA00023136"/>
    </source>
</evidence>
<keyword evidence="5 6" id="KW-0472">Membrane</keyword>
<dbReference type="InterPro" id="IPR036259">
    <property type="entry name" value="MFS_trans_sf"/>
</dbReference>
<feature type="transmembrane region" description="Helical" evidence="6">
    <location>
        <begin position="371"/>
        <end position="390"/>
    </location>
</feature>
<feature type="transmembrane region" description="Helical" evidence="6">
    <location>
        <begin position="435"/>
        <end position="458"/>
    </location>
</feature>
<evidence type="ECO:0000256" key="3">
    <source>
        <dbReference type="ARBA" id="ARBA00022692"/>
    </source>
</evidence>
<dbReference type="Pfam" id="PF07690">
    <property type="entry name" value="MFS_1"/>
    <property type="match status" value="1"/>
</dbReference>
<dbReference type="GO" id="GO:0022857">
    <property type="term" value="F:transmembrane transporter activity"/>
    <property type="evidence" value="ECO:0007669"/>
    <property type="project" value="InterPro"/>
</dbReference>
<evidence type="ECO:0000313" key="9">
    <source>
        <dbReference type="Proteomes" id="UP000800039"/>
    </source>
</evidence>
<dbReference type="InterPro" id="IPR020846">
    <property type="entry name" value="MFS_dom"/>
</dbReference>
<evidence type="ECO:0000313" key="8">
    <source>
        <dbReference type="EMBL" id="KAF1849205.1"/>
    </source>
</evidence>
<dbReference type="AlphaFoldDB" id="A0A9P4GQ53"/>
<proteinExistence type="inferred from homology"/>
<feature type="transmembrane region" description="Helical" evidence="6">
    <location>
        <begin position="266"/>
        <end position="287"/>
    </location>
</feature>
<dbReference type="OrthoDB" id="10021397at2759"/>
<feature type="transmembrane region" description="Helical" evidence="6">
    <location>
        <begin position="402"/>
        <end position="423"/>
    </location>
</feature>
<dbReference type="PROSITE" id="PS50850">
    <property type="entry name" value="MFS"/>
    <property type="match status" value="1"/>
</dbReference>